<dbReference type="InterPro" id="IPR029026">
    <property type="entry name" value="tRNA_m1G_MTases_N"/>
</dbReference>
<dbReference type="GeneID" id="66114392"/>
<dbReference type="OrthoDB" id="361029at2759"/>
<evidence type="ECO:0000256" key="2">
    <source>
        <dbReference type="SAM" id="MobiDB-lite"/>
    </source>
</evidence>
<dbReference type="Pfam" id="PF02598">
    <property type="entry name" value="Methyltrn_RNA_3"/>
    <property type="match status" value="1"/>
</dbReference>
<name>A0A9P7V898_9ASCO</name>
<evidence type="ECO:0000313" key="3">
    <source>
        <dbReference type="EMBL" id="KAG7193255.1"/>
    </source>
</evidence>
<dbReference type="Gene3D" id="3.40.1280.10">
    <property type="match status" value="2"/>
</dbReference>
<feature type="region of interest" description="Disordered" evidence="2">
    <location>
        <begin position="1"/>
        <end position="26"/>
    </location>
</feature>
<dbReference type="PANTHER" id="PTHR12150:SF13">
    <property type="entry name" value="METHYLTRANSFERASE C9ORF114-RELATED"/>
    <property type="match status" value="1"/>
</dbReference>
<keyword evidence="4" id="KW-1185">Reference proteome</keyword>
<comment type="similarity">
    <text evidence="1">Belongs to the class IV-like SAM-binding methyltransferase superfamily.</text>
</comment>
<dbReference type="PANTHER" id="PTHR12150">
    <property type="entry name" value="CLASS IV SAM-BINDING METHYLTRANSFERASE-RELATED"/>
    <property type="match status" value="1"/>
</dbReference>
<evidence type="ECO:0000313" key="4">
    <source>
        <dbReference type="Proteomes" id="UP000790833"/>
    </source>
</evidence>
<dbReference type="SUPFAM" id="SSF75217">
    <property type="entry name" value="alpha/beta knot"/>
    <property type="match status" value="1"/>
</dbReference>
<gene>
    <name evidence="3" type="ORF">KQ657_001018</name>
</gene>
<evidence type="ECO:0000256" key="1">
    <source>
        <dbReference type="ARBA" id="ARBA00009841"/>
    </source>
</evidence>
<reference evidence="3" key="1">
    <citation type="submission" date="2021-03" db="EMBL/GenBank/DDBJ databases">
        <authorList>
            <person name="Palmer J.M."/>
        </authorList>
    </citation>
    <scope>NUCLEOTIDE SEQUENCE</scope>
    <source>
        <strain evidence="3">ARV_011</strain>
    </source>
</reference>
<dbReference type="InterPro" id="IPR003750">
    <property type="entry name" value="Put_MeTrfase-C9orf114-like"/>
</dbReference>
<proteinExistence type="inferred from homology"/>
<accession>A0A9P7V898</accession>
<sequence>MAAKKKTEVVEKAVKKPSRKPSSPQVSLAIPSTIISRTNAANLEHVTHIAYQVAKAAATFNVSEIVIIDVPNEKEESYDSSVVLKGDKGGTKLKFDDDEETKKMDSKVASNENVNNEPQLKDMRTFDNGVLFATLLQFFVTPPYLVQTVFAKNQYKNKFGVAKKLPKISMLPFMSNNEVYRSFKEGLTIAKRTPQTLNKRKKVKGSKLSVTKYVNIGEKEPLELVGQDVPVNVRVTVDIANKKVVSPLEAYGFQGCKGTFGYQVRHARLLSAVFTGSGFEDGYTCSLHVLCQDYFGNSVVSTELKPPSNSKDRVLLVFSNDRELEALKKADSQLSSIDSVSQLFDGRINVPTAARVEDAVFIALTRCLGN</sequence>
<evidence type="ECO:0008006" key="5">
    <source>
        <dbReference type="Google" id="ProtNLM"/>
    </source>
</evidence>
<dbReference type="RefSeq" id="XP_043048803.1">
    <property type="nucleotide sequence ID" value="XM_043191831.1"/>
</dbReference>
<organism evidence="3 4">
    <name type="scientific">Scheffersomyces spartinae</name>
    <dbReference type="NCBI Taxonomy" id="45513"/>
    <lineage>
        <taxon>Eukaryota</taxon>
        <taxon>Fungi</taxon>
        <taxon>Dikarya</taxon>
        <taxon>Ascomycota</taxon>
        <taxon>Saccharomycotina</taxon>
        <taxon>Pichiomycetes</taxon>
        <taxon>Debaryomycetaceae</taxon>
        <taxon>Scheffersomyces</taxon>
    </lineage>
</organism>
<dbReference type="EMBL" id="JAHMUF010000013">
    <property type="protein sequence ID" value="KAG7193255.1"/>
    <property type="molecule type" value="Genomic_DNA"/>
</dbReference>
<dbReference type="CDD" id="cd18086">
    <property type="entry name" value="HsC9orf114-like"/>
    <property type="match status" value="1"/>
</dbReference>
<dbReference type="InterPro" id="IPR029028">
    <property type="entry name" value="Alpha/beta_knot_MTases"/>
</dbReference>
<dbReference type="AlphaFoldDB" id="A0A9P7V898"/>
<dbReference type="Proteomes" id="UP000790833">
    <property type="component" value="Unassembled WGS sequence"/>
</dbReference>
<comment type="caution">
    <text evidence="3">The sequence shown here is derived from an EMBL/GenBank/DDBJ whole genome shotgun (WGS) entry which is preliminary data.</text>
</comment>
<feature type="compositionally biased region" description="Basic and acidic residues" evidence="2">
    <location>
        <begin position="1"/>
        <end position="14"/>
    </location>
</feature>
<protein>
    <recommendedName>
        <fullName evidence="5">Methyltransferase</fullName>
    </recommendedName>
</protein>